<dbReference type="InterPro" id="IPR017734">
    <property type="entry name" value="T6SS_SciN"/>
</dbReference>
<dbReference type="PANTHER" id="PTHR37625">
    <property type="entry name" value="OUTER MEMBRANE LIPOPROTEIN-RELATED"/>
    <property type="match status" value="1"/>
</dbReference>
<evidence type="ECO:0000313" key="3">
    <source>
        <dbReference type="Proteomes" id="UP000050564"/>
    </source>
</evidence>
<organism evidence="1 3">
    <name type="scientific">Pseudomonas cannabina</name>
    <dbReference type="NCBI Taxonomy" id="86840"/>
    <lineage>
        <taxon>Bacteria</taxon>
        <taxon>Pseudomonadati</taxon>
        <taxon>Pseudomonadota</taxon>
        <taxon>Gammaproteobacteria</taxon>
        <taxon>Pseudomonadales</taxon>
        <taxon>Pseudomonadaceae</taxon>
        <taxon>Pseudomonas</taxon>
    </lineage>
</organism>
<dbReference type="EMBL" id="RBOW01000697">
    <property type="protein sequence ID" value="RMN24759.1"/>
    <property type="molecule type" value="Genomic_DNA"/>
</dbReference>
<dbReference type="AlphaFoldDB" id="A0A0P9KZU6"/>
<dbReference type="PANTHER" id="PTHR37625:SF4">
    <property type="entry name" value="OUTER MEMBRANE LIPOPROTEIN"/>
    <property type="match status" value="1"/>
</dbReference>
<accession>A0A0P9KZU6</accession>
<dbReference type="Gene3D" id="2.60.40.4150">
    <property type="entry name" value="Type VI secretion system, lipoprotein SciN"/>
    <property type="match status" value="1"/>
</dbReference>
<evidence type="ECO:0000313" key="1">
    <source>
        <dbReference type="EMBL" id="KPW67288.1"/>
    </source>
</evidence>
<evidence type="ECO:0000313" key="4">
    <source>
        <dbReference type="Proteomes" id="UP000281372"/>
    </source>
</evidence>
<reference evidence="2 4" key="2">
    <citation type="submission" date="2018-08" db="EMBL/GenBank/DDBJ databases">
        <title>Recombination of ecologically and evolutionarily significant loci maintains genetic cohesion in the Pseudomonas syringae species complex.</title>
        <authorList>
            <person name="Dillon M."/>
            <person name="Thakur S."/>
            <person name="Almeida R.N.D."/>
            <person name="Weir B.S."/>
            <person name="Guttman D.S."/>
        </authorList>
    </citation>
    <scope>NUCLEOTIDE SEQUENCE [LARGE SCALE GENOMIC DNA]</scope>
    <source>
        <strain evidence="2 4">ICMP 2821</strain>
    </source>
</reference>
<protein>
    <submittedName>
        <fullName evidence="1">VasD</fullName>
    </submittedName>
</protein>
<dbReference type="PATRIC" id="fig|86840.3.peg.3160"/>
<dbReference type="EMBL" id="LJPX01000519">
    <property type="protein sequence ID" value="KPW67288.1"/>
    <property type="molecule type" value="Genomic_DNA"/>
</dbReference>
<dbReference type="NCBIfam" id="TIGR03352">
    <property type="entry name" value="VI_chp_3"/>
    <property type="match status" value="1"/>
</dbReference>
<sequence>MTSMIIYFARLIGLLLLLSMAGCSTLSPYSTQTRLDISLDADHQLNPDLNGRPSPIVLKLLELKRPVTFGNMDFFSLYQRADQVLSDDLVATEEFELRPGEVRELKLKLADGSHYIGVLAAYRNLPHTQWRQIIKILPRQQNRAVFVLGESGLYQANNKASAGNPT</sequence>
<dbReference type="InterPro" id="IPR038706">
    <property type="entry name" value="Type_VI_SciN-like_sf"/>
</dbReference>
<gene>
    <name evidence="1" type="ORF">ALO81_02249</name>
    <name evidence="2" type="ORF">ALQ64_02708</name>
</gene>
<comment type="caution">
    <text evidence="1">The sequence shown here is derived from an EMBL/GenBank/DDBJ whole genome shotgun (WGS) entry which is preliminary data.</text>
</comment>
<reference evidence="1 3" key="1">
    <citation type="submission" date="2015-09" db="EMBL/GenBank/DDBJ databases">
        <title>Genome announcement of multiple Pseudomonas syringae strains.</title>
        <authorList>
            <person name="Thakur S."/>
            <person name="Wang P.W."/>
            <person name="Gong Y."/>
            <person name="Weir B.S."/>
            <person name="Guttman D.S."/>
        </authorList>
    </citation>
    <scope>NUCLEOTIDE SEQUENCE [LARGE SCALE GENOMIC DNA]</scope>
    <source>
        <strain evidence="1 3">ICMP2823</strain>
    </source>
</reference>
<dbReference type="Proteomes" id="UP000050564">
    <property type="component" value="Unassembled WGS sequence"/>
</dbReference>
<name>A0A0P9KZU6_PSECA</name>
<proteinExistence type="predicted"/>
<dbReference type="Proteomes" id="UP000281372">
    <property type="component" value="Unassembled WGS sequence"/>
</dbReference>
<evidence type="ECO:0000313" key="2">
    <source>
        <dbReference type="EMBL" id="RMN24759.1"/>
    </source>
</evidence>
<dbReference type="Pfam" id="PF12790">
    <property type="entry name" value="T6SS-SciN"/>
    <property type="match status" value="1"/>
</dbReference>